<dbReference type="InterPro" id="IPR013766">
    <property type="entry name" value="Thioredoxin_domain"/>
</dbReference>
<dbReference type="PROSITE" id="PS51352">
    <property type="entry name" value="THIOREDOXIN_2"/>
    <property type="match status" value="1"/>
</dbReference>
<evidence type="ECO:0000259" key="8">
    <source>
        <dbReference type="PROSITE" id="PS51352"/>
    </source>
</evidence>
<keyword evidence="3" id="KW-0560">Oxidoreductase</keyword>
<evidence type="ECO:0000256" key="2">
    <source>
        <dbReference type="ARBA" id="ARBA00022729"/>
    </source>
</evidence>
<evidence type="ECO:0000256" key="6">
    <source>
        <dbReference type="SAM" id="MobiDB-lite"/>
    </source>
</evidence>
<evidence type="ECO:0000256" key="5">
    <source>
        <dbReference type="ARBA" id="ARBA00023284"/>
    </source>
</evidence>
<dbReference type="InterPro" id="IPR036249">
    <property type="entry name" value="Thioredoxin-like_sf"/>
</dbReference>
<keyword evidence="7" id="KW-1133">Transmembrane helix</keyword>
<proteinExistence type="inferred from homology"/>
<evidence type="ECO:0000313" key="10">
    <source>
        <dbReference type="Proteomes" id="UP000176420"/>
    </source>
</evidence>
<feature type="domain" description="Thioredoxin" evidence="8">
    <location>
        <begin position="64"/>
        <end position="261"/>
    </location>
</feature>
<sequence length="261" mass="28386">MDEHNLKNQKPEGVFKAMPPKFAFWAGFVSAIAISAIIGLAVVLFMVYGNANNSTTPTNTNTNSAANTNTNKEDAPAVPEGTIDLNSLANVKGTGDVTVITYSDFECPYCKRFHTAMTEAMKKYEGKVKWAYKNFPLTSIHADAQPAAEAVECATEQGKFWEMADKLFGADTLSAEAYQAMADELGLNRTNFDACVSSHKYKDNITKDTTEGQKYGATGTPYSLVLDKDGKIVDVIAGAYPLDNTTDPTISISYILEQQLK</sequence>
<keyword evidence="4" id="KW-1015">Disulfide bond</keyword>
<dbReference type="PANTHER" id="PTHR13887:SF14">
    <property type="entry name" value="DISULFIDE BOND FORMATION PROTEIN D"/>
    <property type="match status" value="1"/>
</dbReference>
<dbReference type="EMBL" id="MHKI01000010">
    <property type="protein sequence ID" value="OGY87211.1"/>
    <property type="molecule type" value="Genomic_DNA"/>
</dbReference>
<protein>
    <recommendedName>
        <fullName evidence="8">Thioredoxin domain-containing protein</fullName>
    </recommendedName>
</protein>
<feature type="region of interest" description="Disordered" evidence="6">
    <location>
        <begin position="56"/>
        <end position="79"/>
    </location>
</feature>
<dbReference type="Gene3D" id="3.40.30.10">
    <property type="entry name" value="Glutaredoxin"/>
    <property type="match status" value="1"/>
</dbReference>
<evidence type="ECO:0000256" key="3">
    <source>
        <dbReference type="ARBA" id="ARBA00023002"/>
    </source>
</evidence>
<feature type="compositionally biased region" description="Low complexity" evidence="6">
    <location>
        <begin position="56"/>
        <end position="70"/>
    </location>
</feature>
<feature type="transmembrane region" description="Helical" evidence="7">
    <location>
        <begin position="22"/>
        <end position="48"/>
    </location>
</feature>
<comment type="caution">
    <text evidence="9">The sequence shown here is derived from an EMBL/GenBank/DDBJ whole genome shotgun (WGS) entry which is preliminary data.</text>
</comment>
<keyword evidence="2" id="KW-0732">Signal</keyword>
<reference evidence="9 10" key="1">
    <citation type="journal article" date="2016" name="Nat. Commun.">
        <title>Thousands of microbial genomes shed light on interconnected biogeochemical processes in an aquifer system.</title>
        <authorList>
            <person name="Anantharaman K."/>
            <person name="Brown C.T."/>
            <person name="Hug L.A."/>
            <person name="Sharon I."/>
            <person name="Castelle C.J."/>
            <person name="Probst A.J."/>
            <person name="Thomas B.C."/>
            <person name="Singh A."/>
            <person name="Wilkins M.J."/>
            <person name="Karaoz U."/>
            <person name="Brodie E.L."/>
            <person name="Williams K.H."/>
            <person name="Hubbard S.S."/>
            <person name="Banfield J.F."/>
        </authorList>
    </citation>
    <scope>NUCLEOTIDE SEQUENCE [LARGE SCALE GENOMIC DNA]</scope>
</reference>
<dbReference type="CDD" id="cd02972">
    <property type="entry name" value="DsbA_family"/>
    <property type="match status" value="1"/>
</dbReference>
<keyword evidence="7" id="KW-0472">Membrane</keyword>
<dbReference type="GO" id="GO:0016491">
    <property type="term" value="F:oxidoreductase activity"/>
    <property type="evidence" value="ECO:0007669"/>
    <property type="project" value="UniProtKB-KW"/>
</dbReference>
<evidence type="ECO:0000256" key="4">
    <source>
        <dbReference type="ARBA" id="ARBA00023157"/>
    </source>
</evidence>
<gene>
    <name evidence="9" type="ORF">A2319_01025</name>
</gene>
<dbReference type="Pfam" id="PF13462">
    <property type="entry name" value="Thioredoxin_4"/>
    <property type="match status" value="1"/>
</dbReference>
<dbReference type="InterPro" id="IPR012336">
    <property type="entry name" value="Thioredoxin-like_fold"/>
</dbReference>
<organism evidence="9 10">
    <name type="scientific">Candidatus Kerfeldbacteria bacterium RIFOXYB2_FULL_38_14</name>
    <dbReference type="NCBI Taxonomy" id="1798547"/>
    <lineage>
        <taxon>Bacteria</taxon>
        <taxon>Candidatus Kerfeldiibacteriota</taxon>
    </lineage>
</organism>
<evidence type="ECO:0000256" key="1">
    <source>
        <dbReference type="ARBA" id="ARBA00005791"/>
    </source>
</evidence>
<dbReference type="PANTHER" id="PTHR13887">
    <property type="entry name" value="GLUTATHIONE S-TRANSFERASE KAPPA"/>
    <property type="match status" value="1"/>
</dbReference>
<accession>A0A1G2BDI5</accession>
<name>A0A1G2BDI5_9BACT</name>
<keyword evidence="5" id="KW-0676">Redox-active center</keyword>
<dbReference type="SUPFAM" id="SSF52833">
    <property type="entry name" value="Thioredoxin-like"/>
    <property type="match status" value="1"/>
</dbReference>
<comment type="similarity">
    <text evidence="1">Belongs to the thioredoxin family. DsbA subfamily.</text>
</comment>
<dbReference type="Proteomes" id="UP000176420">
    <property type="component" value="Unassembled WGS sequence"/>
</dbReference>
<evidence type="ECO:0000313" key="9">
    <source>
        <dbReference type="EMBL" id="OGY87211.1"/>
    </source>
</evidence>
<keyword evidence="7" id="KW-0812">Transmembrane</keyword>
<evidence type="ECO:0000256" key="7">
    <source>
        <dbReference type="SAM" id="Phobius"/>
    </source>
</evidence>
<dbReference type="AlphaFoldDB" id="A0A1G2BDI5"/>